<keyword evidence="4 6" id="KW-1133">Transmembrane helix</keyword>
<feature type="transmembrane region" description="Helical" evidence="6">
    <location>
        <begin position="150"/>
        <end position="172"/>
    </location>
</feature>
<dbReference type="PANTHER" id="PTHR30250">
    <property type="entry name" value="PST FAMILY PREDICTED COLANIC ACID TRANSPORTER"/>
    <property type="match status" value="1"/>
</dbReference>
<feature type="transmembrane region" description="Helical" evidence="6">
    <location>
        <begin position="50"/>
        <end position="74"/>
    </location>
</feature>
<dbReference type="RefSeq" id="WP_203018124.1">
    <property type="nucleotide sequence ID" value="NZ_CP032405.1"/>
</dbReference>
<gene>
    <name evidence="7" type="ORF">D4A92_03465</name>
</gene>
<feature type="transmembrane region" description="Helical" evidence="6">
    <location>
        <begin position="362"/>
        <end position="384"/>
    </location>
</feature>
<evidence type="ECO:0000313" key="8">
    <source>
        <dbReference type="Proteomes" id="UP000596351"/>
    </source>
</evidence>
<keyword evidence="8" id="KW-1185">Reference proteome</keyword>
<feature type="transmembrane region" description="Helical" evidence="6">
    <location>
        <begin position="15"/>
        <end position="38"/>
    </location>
</feature>
<feature type="transmembrane region" description="Helical" evidence="6">
    <location>
        <begin position="320"/>
        <end position="341"/>
    </location>
</feature>
<evidence type="ECO:0000256" key="2">
    <source>
        <dbReference type="ARBA" id="ARBA00022475"/>
    </source>
</evidence>
<evidence type="ECO:0000256" key="1">
    <source>
        <dbReference type="ARBA" id="ARBA00004651"/>
    </source>
</evidence>
<feature type="transmembrane region" description="Helical" evidence="6">
    <location>
        <begin position="119"/>
        <end position="143"/>
    </location>
</feature>
<organism evidence="7 8">
    <name type="scientific">Rhizobium rosettiformans</name>
    <dbReference type="NCBI Taxonomy" id="1368430"/>
    <lineage>
        <taxon>Bacteria</taxon>
        <taxon>Pseudomonadati</taxon>
        <taxon>Pseudomonadota</taxon>
        <taxon>Alphaproteobacteria</taxon>
        <taxon>Hyphomicrobiales</taxon>
        <taxon>Rhizobiaceae</taxon>
        <taxon>Rhizobium/Agrobacterium group</taxon>
        <taxon>Rhizobium</taxon>
    </lineage>
</organism>
<feature type="transmembrane region" description="Helical" evidence="6">
    <location>
        <begin position="184"/>
        <end position="202"/>
    </location>
</feature>
<proteinExistence type="predicted"/>
<reference evidence="7 8" key="1">
    <citation type="submission" date="2018-09" db="EMBL/GenBank/DDBJ databases">
        <title>Rhizobium sp. MAE2-X.</title>
        <authorList>
            <person name="Lee Y."/>
            <person name="Jeon C.O."/>
        </authorList>
    </citation>
    <scope>NUCLEOTIDE SEQUENCE [LARGE SCALE GENOMIC DNA]</scope>
    <source>
        <strain evidence="7 8">MAE2-X</strain>
    </source>
</reference>
<keyword evidence="3 6" id="KW-0812">Transmembrane</keyword>
<dbReference type="Proteomes" id="UP000596351">
    <property type="component" value="Chromosome"/>
</dbReference>
<dbReference type="EMBL" id="CP032405">
    <property type="protein sequence ID" value="QRF50569.1"/>
    <property type="molecule type" value="Genomic_DNA"/>
</dbReference>
<protein>
    <submittedName>
        <fullName evidence="7">Lipopolysaccharide biosynthesis protein</fullName>
    </submittedName>
</protein>
<feature type="transmembrane region" description="Helical" evidence="6">
    <location>
        <begin position="86"/>
        <end position="113"/>
    </location>
</feature>
<evidence type="ECO:0000256" key="3">
    <source>
        <dbReference type="ARBA" id="ARBA00022692"/>
    </source>
</evidence>
<evidence type="ECO:0000256" key="5">
    <source>
        <dbReference type="ARBA" id="ARBA00023136"/>
    </source>
</evidence>
<feature type="transmembrane region" description="Helical" evidence="6">
    <location>
        <begin position="390"/>
        <end position="410"/>
    </location>
</feature>
<evidence type="ECO:0000256" key="4">
    <source>
        <dbReference type="ARBA" id="ARBA00022989"/>
    </source>
</evidence>
<feature type="transmembrane region" description="Helical" evidence="6">
    <location>
        <begin position="293"/>
        <end position="314"/>
    </location>
</feature>
<comment type="subcellular location">
    <subcellularLocation>
        <location evidence="1">Cell membrane</location>
        <topology evidence="1">Multi-pass membrane protein</topology>
    </subcellularLocation>
</comment>
<evidence type="ECO:0000313" key="7">
    <source>
        <dbReference type="EMBL" id="QRF50569.1"/>
    </source>
</evidence>
<sequence length="420" mass="45808">MNAILRHLSSNRQLLHAYVSVISGSAGRLVVSLAYFVVLANTLPLADYGIFATASGAGLVLSRLLALGFSSPLYRIAVVKPRLLGVYTVGYLLASLLSLPLVIIAALLIYFLFFSDDVGLLTFSLVMIAEILLWRSAEIVIIVNNGLKRFGLAAVLVILGTATRAAAAGLFWSQASVQDLDHWAWWYIGANAASLVVALYFYPRVRLRFDMRLYLRRVQDSLAVAGAELLFYLQSELDKLMVLGIGGPAVAGLYAIIMRVVDLTALPIRSFNTILVQKLMQSPDMLRSLKIRVLIEAGLMIVSVAGLATLAFLLHLYPNALGRNVAPVAELLPLVLLVPGFRNLAEYQGELMYARGQSWLRTLCLALLTLSKAGLIALLLNSFAHEGQDWIIALNGVFAGLYVISAIFTYSSLRLPAKRV</sequence>
<keyword evidence="5 6" id="KW-0472">Membrane</keyword>
<accession>A0ABX7ER99</accession>
<dbReference type="InterPro" id="IPR050833">
    <property type="entry name" value="Poly_Biosynth_Transport"/>
</dbReference>
<name>A0ABX7ER99_9HYPH</name>
<dbReference type="PANTHER" id="PTHR30250:SF11">
    <property type="entry name" value="O-ANTIGEN TRANSPORTER-RELATED"/>
    <property type="match status" value="1"/>
</dbReference>
<keyword evidence="2" id="KW-1003">Cell membrane</keyword>
<evidence type="ECO:0000256" key="6">
    <source>
        <dbReference type="SAM" id="Phobius"/>
    </source>
</evidence>